<dbReference type="PANTHER" id="PTHR43695:SF1">
    <property type="entry name" value="RHAMNOGALACTURONAN ACETYLESTERASE"/>
    <property type="match status" value="1"/>
</dbReference>
<evidence type="ECO:0000256" key="3">
    <source>
        <dbReference type="SAM" id="SignalP"/>
    </source>
</evidence>
<organism evidence="5 6">
    <name type="scientific">Armillaria solidipes</name>
    <dbReference type="NCBI Taxonomy" id="1076256"/>
    <lineage>
        <taxon>Eukaryota</taxon>
        <taxon>Fungi</taxon>
        <taxon>Dikarya</taxon>
        <taxon>Basidiomycota</taxon>
        <taxon>Agaricomycotina</taxon>
        <taxon>Agaricomycetes</taxon>
        <taxon>Agaricomycetidae</taxon>
        <taxon>Agaricales</taxon>
        <taxon>Marasmiineae</taxon>
        <taxon>Physalacriaceae</taxon>
        <taxon>Armillaria</taxon>
    </lineage>
</organism>
<evidence type="ECO:0000259" key="4">
    <source>
        <dbReference type="Pfam" id="PF13472"/>
    </source>
</evidence>
<feature type="chain" id="PRO_5013675518" evidence="3">
    <location>
        <begin position="19"/>
        <end position="256"/>
    </location>
</feature>
<keyword evidence="6" id="KW-1185">Reference proteome</keyword>
<reference evidence="6" key="1">
    <citation type="journal article" date="2017" name="Nat. Ecol. Evol.">
        <title>Genome expansion and lineage-specific genetic innovations in the forest pathogenic fungi Armillaria.</title>
        <authorList>
            <person name="Sipos G."/>
            <person name="Prasanna A.N."/>
            <person name="Walter M.C."/>
            <person name="O'Connor E."/>
            <person name="Balint B."/>
            <person name="Krizsan K."/>
            <person name="Kiss B."/>
            <person name="Hess J."/>
            <person name="Varga T."/>
            <person name="Slot J."/>
            <person name="Riley R."/>
            <person name="Boka B."/>
            <person name="Rigling D."/>
            <person name="Barry K."/>
            <person name="Lee J."/>
            <person name="Mihaltcheva S."/>
            <person name="LaButti K."/>
            <person name="Lipzen A."/>
            <person name="Waldron R."/>
            <person name="Moloney N.M."/>
            <person name="Sperisen C."/>
            <person name="Kredics L."/>
            <person name="Vagvoelgyi C."/>
            <person name="Patrignani A."/>
            <person name="Fitzpatrick D."/>
            <person name="Nagy I."/>
            <person name="Doyle S."/>
            <person name="Anderson J.B."/>
            <person name="Grigoriev I.V."/>
            <person name="Gueldener U."/>
            <person name="Muensterkoetter M."/>
            <person name="Nagy L.G."/>
        </authorList>
    </citation>
    <scope>NUCLEOTIDE SEQUENCE [LARGE SCALE GENOMIC DNA]</scope>
    <source>
        <strain evidence="6">28-4</strain>
    </source>
</reference>
<sequence>MRLLPVVSLLCATGGAVAQTIYLAGDSTMAKNGGGSGTGTDGWGQYLSQFVTLSVINKAVGGQSARTYSEQGLFDSLVDEVESGDYVIIEFGHNDGSAGSVDNGKQDAVGDGYNITATVTTSSGTQILIHSFAYYIENAVDAIQAKGGIPIISSVTPDNIWDGDSIAAGGRFVTYAQSIGTRKGIAYVDHYDYVAQAYNALGETEVTTYYPNDHLHTSPEGALVVAEAFVRGLLCGDSSLVDSVNSAGEDVPNGCL</sequence>
<dbReference type="InterPro" id="IPR036514">
    <property type="entry name" value="SGNH_hydro_sf"/>
</dbReference>
<proteinExistence type="inferred from homology"/>
<dbReference type="SUPFAM" id="SSF52266">
    <property type="entry name" value="SGNH hydrolase"/>
    <property type="match status" value="1"/>
</dbReference>
<dbReference type="PANTHER" id="PTHR43695">
    <property type="entry name" value="PUTATIVE (AFU_ORTHOLOGUE AFUA_2G17250)-RELATED"/>
    <property type="match status" value="1"/>
</dbReference>
<dbReference type="Pfam" id="PF13472">
    <property type="entry name" value="Lipase_GDSL_2"/>
    <property type="match status" value="1"/>
</dbReference>
<dbReference type="InterPro" id="IPR037459">
    <property type="entry name" value="RhgT-like"/>
</dbReference>
<evidence type="ECO:0000256" key="1">
    <source>
        <dbReference type="ARBA" id="ARBA00008668"/>
    </source>
</evidence>
<accession>A0A2H3C662</accession>
<gene>
    <name evidence="5" type="ORF">ARMSODRAFT_948644</name>
</gene>
<evidence type="ECO:0000313" key="5">
    <source>
        <dbReference type="EMBL" id="PBK76804.1"/>
    </source>
</evidence>
<protein>
    <submittedName>
        <fullName evidence="5">Rhamnogalacturonan acetylesterase</fullName>
    </submittedName>
</protein>
<feature type="signal peptide" evidence="3">
    <location>
        <begin position="1"/>
        <end position="18"/>
    </location>
</feature>
<keyword evidence="3" id="KW-0732">Signal</keyword>
<dbReference type="Gene3D" id="3.40.50.1110">
    <property type="entry name" value="SGNH hydrolase"/>
    <property type="match status" value="1"/>
</dbReference>
<evidence type="ECO:0000313" key="6">
    <source>
        <dbReference type="Proteomes" id="UP000218334"/>
    </source>
</evidence>
<comment type="similarity">
    <text evidence="1">Belongs to the 'GDSL' lipolytic enzyme family.</text>
</comment>
<keyword evidence="2" id="KW-0378">Hydrolase</keyword>
<dbReference type="GO" id="GO:0016787">
    <property type="term" value="F:hydrolase activity"/>
    <property type="evidence" value="ECO:0007669"/>
    <property type="project" value="UniProtKB-KW"/>
</dbReference>
<dbReference type="AlphaFoldDB" id="A0A2H3C662"/>
<dbReference type="EMBL" id="KZ293416">
    <property type="protein sequence ID" value="PBK76804.1"/>
    <property type="molecule type" value="Genomic_DNA"/>
</dbReference>
<name>A0A2H3C662_9AGAR</name>
<dbReference type="STRING" id="1076256.A0A2H3C662"/>
<dbReference type="Proteomes" id="UP000218334">
    <property type="component" value="Unassembled WGS sequence"/>
</dbReference>
<feature type="domain" description="SGNH hydrolase-type esterase" evidence="4">
    <location>
        <begin position="24"/>
        <end position="221"/>
    </location>
</feature>
<evidence type="ECO:0000256" key="2">
    <source>
        <dbReference type="ARBA" id="ARBA00022801"/>
    </source>
</evidence>
<dbReference type="InterPro" id="IPR013830">
    <property type="entry name" value="SGNH_hydro"/>
</dbReference>